<keyword evidence="2" id="KW-0812">Transmembrane</keyword>
<keyword evidence="2" id="KW-1133">Transmembrane helix</keyword>
<proteinExistence type="evidence at transcript level"/>
<feature type="transmembrane region" description="Helical" evidence="2">
    <location>
        <begin position="39"/>
        <end position="55"/>
    </location>
</feature>
<keyword evidence="2" id="KW-0472">Membrane</keyword>
<dbReference type="InterPro" id="IPR009424">
    <property type="entry name" value="AGP16/20/22/41"/>
</dbReference>
<name>F2DR60_HORVV</name>
<dbReference type="AlphaFoldDB" id="F2DR60"/>
<accession>F2DR60</accession>
<evidence type="ECO:0000256" key="2">
    <source>
        <dbReference type="SAM" id="Phobius"/>
    </source>
</evidence>
<dbReference type="Pfam" id="PF06376">
    <property type="entry name" value="AGP"/>
    <property type="match status" value="1"/>
</dbReference>
<feature type="region of interest" description="Disordered" evidence="1">
    <location>
        <begin position="1"/>
        <end position="21"/>
    </location>
</feature>
<dbReference type="EMBL" id="AK366378">
    <property type="protein sequence ID" value="BAJ97581.1"/>
    <property type="molecule type" value="mRNA"/>
</dbReference>
<feature type="compositionally biased region" description="Low complexity" evidence="1">
    <location>
        <begin position="1"/>
        <end position="20"/>
    </location>
</feature>
<protein>
    <submittedName>
        <fullName evidence="3">Predicted protein</fullName>
    </submittedName>
</protein>
<organism evidence="3">
    <name type="scientific">Hordeum vulgare subsp. vulgare</name>
    <name type="common">Domesticated barley</name>
    <dbReference type="NCBI Taxonomy" id="112509"/>
    <lineage>
        <taxon>Eukaryota</taxon>
        <taxon>Viridiplantae</taxon>
        <taxon>Streptophyta</taxon>
        <taxon>Embryophyta</taxon>
        <taxon>Tracheophyta</taxon>
        <taxon>Spermatophyta</taxon>
        <taxon>Magnoliopsida</taxon>
        <taxon>Liliopsida</taxon>
        <taxon>Poales</taxon>
        <taxon>Poaceae</taxon>
        <taxon>BOP clade</taxon>
        <taxon>Pooideae</taxon>
        <taxon>Triticodae</taxon>
        <taxon>Triticeae</taxon>
        <taxon>Hordeinae</taxon>
        <taxon>Hordeum</taxon>
    </lineage>
</organism>
<reference evidence="3" key="1">
    <citation type="journal article" date="2011" name="Plant Physiol.">
        <title>Comprehensive sequence analysis of 24,783 barley full-length cDNAs derived from 12 clone libraries.</title>
        <authorList>
            <person name="Matsumoto T."/>
            <person name="Tanaka T."/>
            <person name="Sakai H."/>
            <person name="Amano N."/>
            <person name="Kanamori H."/>
            <person name="Kurita K."/>
            <person name="Kikuta A."/>
            <person name="Kamiya K."/>
            <person name="Yamamoto M."/>
            <person name="Ikawa H."/>
            <person name="Fujii N."/>
            <person name="Hori K."/>
            <person name="Itoh T."/>
            <person name="Sato K."/>
        </authorList>
    </citation>
    <scope>NUCLEOTIDE SEQUENCE</scope>
    <source>
        <tissue evidence="3">Shoot and root</tissue>
    </source>
</reference>
<sequence>MARAANVDVPAAGAAQQGGARKAEGIVAVAGDGRRVDQAVAYLLMAAALAVTYLVH</sequence>
<evidence type="ECO:0000256" key="1">
    <source>
        <dbReference type="SAM" id="MobiDB-lite"/>
    </source>
</evidence>
<evidence type="ECO:0000313" key="3">
    <source>
        <dbReference type="EMBL" id="BAJ97581.1"/>
    </source>
</evidence>
<dbReference type="EMBL" id="AK370384">
    <property type="protein sequence ID" value="BAK01585.1"/>
    <property type="molecule type" value="mRNA"/>
</dbReference>